<dbReference type="EMBL" id="ML213523">
    <property type="protein sequence ID" value="TFK47552.1"/>
    <property type="molecule type" value="Genomic_DNA"/>
</dbReference>
<dbReference type="Proteomes" id="UP000305948">
    <property type="component" value="Unassembled WGS sequence"/>
</dbReference>
<keyword evidence="2" id="KW-1185">Reference proteome</keyword>
<gene>
    <name evidence="1" type="ORF">OE88DRAFT_770109</name>
</gene>
<organism evidence="1 2">
    <name type="scientific">Heliocybe sulcata</name>
    <dbReference type="NCBI Taxonomy" id="5364"/>
    <lineage>
        <taxon>Eukaryota</taxon>
        <taxon>Fungi</taxon>
        <taxon>Dikarya</taxon>
        <taxon>Basidiomycota</taxon>
        <taxon>Agaricomycotina</taxon>
        <taxon>Agaricomycetes</taxon>
        <taxon>Gloeophyllales</taxon>
        <taxon>Gloeophyllaceae</taxon>
        <taxon>Heliocybe</taxon>
    </lineage>
</organism>
<reference evidence="1 2" key="1">
    <citation type="journal article" date="2019" name="Nat. Ecol. Evol.">
        <title>Megaphylogeny resolves global patterns of mushroom evolution.</title>
        <authorList>
            <person name="Varga T."/>
            <person name="Krizsan K."/>
            <person name="Foldi C."/>
            <person name="Dima B."/>
            <person name="Sanchez-Garcia M."/>
            <person name="Sanchez-Ramirez S."/>
            <person name="Szollosi G.J."/>
            <person name="Szarkandi J.G."/>
            <person name="Papp V."/>
            <person name="Albert L."/>
            <person name="Andreopoulos W."/>
            <person name="Angelini C."/>
            <person name="Antonin V."/>
            <person name="Barry K.W."/>
            <person name="Bougher N.L."/>
            <person name="Buchanan P."/>
            <person name="Buyck B."/>
            <person name="Bense V."/>
            <person name="Catcheside P."/>
            <person name="Chovatia M."/>
            <person name="Cooper J."/>
            <person name="Damon W."/>
            <person name="Desjardin D."/>
            <person name="Finy P."/>
            <person name="Geml J."/>
            <person name="Haridas S."/>
            <person name="Hughes K."/>
            <person name="Justo A."/>
            <person name="Karasinski D."/>
            <person name="Kautmanova I."/>
            <person name="Kiss B."/>
            <person name="Kocsube S."/>
            <person name="Kotiranta H."/>
            <person name="LaButti K.M."/>
            <person name="Lechner B.E."/>
            <person name="Liimatainen K."/>
            <person name="Lipzen A."/>
            <person name="Lukacs Z."/>
            <person name="Mihaltcheva S."/>
            <person name="Morgado L.N."/>
            <person name="Niskanen T."/>
            <person name="Noordeloos M.E."/>
            <person name="Ohm R.A."/>
            <person name="Ortiz-Santana B."/>
            <person name="Ovrebo C."/>
            <person name="Racz N."/>
            <person name="Riley R."/>
            <person name="Savchenko A."/>
            <person name="Shiryaev A."/>
            <person name="Soop K."/>
            <person name="Spirin V."/>
            <person name="Szebenyi C."/>
            <person name="Tomsovsky M."/>
            <person name="Tulloss R.E."/>
            <person name="Uehling J."/>
            <person name="Grigoriev I.V."/>
            <person name="Vagvolgyi C."/>
            <person name="Papp T."/>
            <person name="Martin F.M."/>
            <person name="Miettinen O."/>
            <person name="Hibbett D.S."/>
            <person name="Nagy L.G."/>
        </authorList>
    </citation>
    <scope>NUCLEOTIDE SEQUENCE [LARGE SCALE GENOMIC DNA]</scope>
    <source>
        <strain evidence="1 2">OMC1185</strain>
    </source>
</reference>
<accession>A0A5C3MQ73</accession>
<dbReference type="AlphaFoldDB" id="A0A5C3MQ73"/>
<evidence type="ECO:0000313" key="2">
    <source>
        <dbReference type="Proteomes" id="UP000305948"/>
    </source>
</evidence>
<protein>
    <submittedName>
        <fullName evidence="1">Uncharacterized protein</fullName>
    </submittedName>
</protein>
<evidence type="ECO:0000313" key="1">
    <source>
        <dbReference type="EMBL" id="TFK47552.1"/>
    </source>
</evidence>
<sequence>MVGMVGDATGRRVTGFAADKFDETLEGIEVILLSLLVLPASPALICYASDDDDYMDKQRTNRHNSWLNSTSKRCPSWFFSISPHPGAKIQFLSRLISLGYRAWPTLPHQSESTRMASSSATRVLEARKSPSMNTLACRSLTASREEASVSRVTEVIWLCIVRRPSQRITSHTRLELAVVKFGCMAGLRIGEQLVWLDVVCGGESTTPFDGSSWTSAFATETVLMLTVAKSDPSSGVSPPSACSNRKKPTARIVVSAPTFGDKGNKGRRTDLEAGVGHRILH</sequence>
<proteinExistence type="predicted"/>
<name>A0A5C3MQ73_9AGAM</name>